<evidence type="ECO:0000313" key="3">
    <source>
        <dbReference type="EMBL" id="KAF2462393.1"/>
    </source>
</evidence>
<gene>
    <name evidence="3" type="ORF">BDY21DRAFT_368446</name>
</gene>
<evidence type="ECO:0000259" key="2">
    <source>
        <dbReference type="PROSITE" id="PS50162"/>
    </source>
</evidence>
<dbReference type="GO" id="GO:0090656">
    <property type="term" value="P:t-circle formation"/>
    <property type="evidence" value="ECO:0007669"/>
    <property type="project" value="TreeGrafter"/>
</dbReference>
<dbReference type="PANTHER" id="PTHR46487">
    <property type="entry name" value="DNA REPAIR PROTEIN XRCC3"/>
    <property type="match status" value="1"/>
</dbReference>
<dbReference type="PANTHER" id="PTHR46487:SF1">
    <property type="entry name" value="DNA REPAIR PROTEIN XRCC3"/>
    <property type="match status" value="1"/>
</dbReference>
<dbReference type="GO" id="GO:0045003">
    <property type="term" value="P:double-strand break repair via synthesis-dependent strand annealing"/>
    <property type="evidence" value="ECO:0007669"/>
    <property type="project" value="TreeGrafter"/>
</dbReference>
<dbReference type="InterPro" id="IPR013632">
    <property type="entry name" value="Rad51_C"/>
</dbReference>
<dbReference type="GO" id="GO:0140664">
    <property type="term" value="F:ATP-dependent DNA damage sensor activity"/>
    <property type="evidence" value="ECO:0007669"/>
    <property type="project" value="InterPro"/>
</dbReference>
<sequence length="601" mass="63253">MTDLHAVLPAFDTRPFTHLLPSLERAAVSLADLLTLDPADVARRAQLPAAQVRVLVEAVAAALRADVGWTVEEGEEEEEEEEEDWAGGGGGGGGGRRARDEADGEDDDGAGASAGAEDGGRERRDVAEWRSVSLLDARIDEGLGGGIPTGYVTEVTGESGAGKTQFLLTLLLSVQLPPPAGLSKSALYISTESALPTVRLAQLLRNHPRLQQHHQKRDNNPKTATTTTPSLSRIHTISTPDLEAQEHILRYQLPVAIARYNVGLVAIDSIAANFRAEFDVPAPAADEPHQEQHGEQRRQAAPAQGRPTKRRRKEASLACRARLLVQLGGLLRGIARREGVAVVVVNQVADRFGSENGRNGGIGPGGGYNSYNHSYVNSGNGILNGSGNGCGNGNGNGNGTGTNLTTPTTATPQPRPTAPTSPFPPPSTPPLPSLPNPLTFDHQQRFFTGWGDDEPPPLLPSASASASTSAFPSSAQPNLKTPALGLVWANQIAARVALIKTPHDQHQHQHQHQQQLQPQRADEQPAAAAGGGVSSGWRRTLRVAFAAWAAASPPGEGVAFEITGEGVRSVVARVDEWGGCGERGGEVAGCGSEMGAKRWVG</sequence>
<feature type="compositionally biased region" description="Acidic residues" evidence="1">
    <location>
        <begin position="72"/>
        <end position="85"/>
    </location>
</feature>
<dbReference type="Proteomes" id="UP000799766">
    <property type="component" value="Unassembled WGS sequence"/>
</dbReference>
<feature type="region of interest" description="Disordered" evidence="1">
    <location>
        <begin position="70"/>
        <end position="125"/>
    </location>
</feature>
<feature type="compositionally biased region" description="Basic and acidic residues" evidence="1">
    <location>
        <begin position="286"/>
        <end position="298"/>
    </location>
</feature>
<dbReference type="EMBL" id="MU001670">
    <property type="protein sequence ID" value="KAF2462393.1"/>
    <property type="molecule type" value="Genomic_DNA"/>
</dbReference>
<dbReference type="PROSITE" id="PS50162">
    <property type="entry name" value="RECA_2"/>
    <property type="match status" value="1"/>
</dbReference>
<feature type="compositionally biased region" description="Polar residues" evidence="1">
    <location>
        <begin position="221"/>
        <end position="232"/>
    </location>
</feature>
<dbReference type="OrthoDB" id="1861185at2759"/>
<evidence type="ECO:0000313" key="4">
    <source>
        <dbReference type="Proteomes" id="UP000799766"/>
    </source>
</evidence>
<keyword evidence="4" id="KW-1185">Reference proteome</keyword>
<dbReference type="SUPFAM" id="SSF52540">
    <property type="entry name" value="P-loop containing nucleoside triphosphate hydrolases"/>
    <property type="match status" value="1"/>
</dbReference>
<reference evidence="3" key="1">
    <citation type="journal article" date="2020" name="Stud. Mycol.">
        <title>101 Dothideomycetes genomes: a test case for predicting lifestyles and emergence of pathogens.</title>
        <authorList>
            <person name="Haridas S."/>
            <person name="Albert R."/>
            <person name="Binder M."/>
            <person name="Bloem J."/>
            <person name="Labutti K."/>
            <person name="Salamov A."/>
            <person name="Andreopoulos B."/>
            <person name="Baker S."/>
            <person name="Barry K."/>
            <person name="Bills G."/>
            <person name="Bluhm B."/>
            <person name="Cannon C."/>
            <person name="Castanera R."/>
            <person name="Culley D."/>
            <person name="Daum C."/>
            <person name="Ezra D."/>
            <person name="Gonzalez J."/>
            <person name="Henrissat B."/>
            <person name="Kuo A."/>
            <person name="Liang C."/>
            <person name="Lipzen A."/>
            <person name="Lutzoni F."/>
            <person name="Magnuson J."/>
            <person name="Mondo S."/>
            <person name="Nolan M."/>
            <person name="Ohm R."/>
            <person name="Pangilinan J."/>
            <person name="Park H.-J."/>
            <person name="Ramirez L."/>
            <person name="Alfaro M."/>
            <person name="Sun H."/>
            <person name="Tritt A."/>
            <person name="Yoshinaga Y."/>
            <person name="Zwiers L.-H."/>
            <person name="Turgeon B."/>
            <person name="Goodwin S."/>
            <person name="Spatafora J."/>
            <person name="Crous P."/>
            <person name="Grigoriev I."/>
        </authorList>
    </citation>
    <scope>NUCLEOTIDE SEQUENCE</scope>
    <source>
        <strain evidence="3">ATCC 16933</strain>
    </source>
</reference>
<organism evidence="3 4">
    <name type="scientific">Lineolata rhizophorae</name>
    <dbReference type="NCBI Taxonomy" id="578093"/>
    <lineage>
        <taxon>Eukaryota</taxon>
        <taxon>Fungi</taxon>
        <taxon>Dikarya</taxon>
        <taxon>Ascomycota</taxon>
        <taxon>Pezizomycotina</taxon>
        <taxon>Dothideomycetes</taxon>
        <taxon>Dothideomycetes incertae sedis</taxon>
        <taxon>Lineolatales</taxon>
        <taxon>Lineolataceae</taxon>
        <taxon>Lineolata</taxon>
    </lineage>
</organism>
<feature type="region of interest" description="Disordered" evidence="1">
    <location>
        <begin position="210"/>
        <end position="232"/>
    </location>
</feature>
<accession>A0A6A6PG97</accession>
<dbReference type="GO" id="GO:0016787">
    <property type="term" value="F:hydrolase activity"/>
    <property type="evidence" value="ECO:0007669"/>
    <property type="project" value="UniProtKB-KW"/>
</dbReference>
<dbReference type="InterPro" id="IPR020588">
    <property type="entry name" value="RecA_ATP-bd"/>
</dbReference>
<dbReference type="GO" id="GO:0005524">
    <property type="term" value="F:ATP binding"/>
    <property type="evidence" value="ECO:0007669"/>
    <property type="project" value="InterPro"/>
</dbReference>
<dbReference type="Pfam" id="PF08423">
    <property type="entry name" value="Rad51"/>
    <property type="match status" value="1"/>
</dbReference>
<keyword evidence="3" id="KW-0378">Hydrolase</keyword>
<dbReference type="GO" id="GO:0000400">
    <property type="term" value="F:four-way junction DNA binding"/>
    <property type="evidence" value="ECO:0007669"/>
    <property type="project" value="TreeGrafter"/>
</dbReference>
<dbReference type="GO" id="GO:0005657">
    <property type="term" value="C:replication fork"/>
    <property type="evidence" value="ECO:0007669"/>
    <property type="project" value="TreeGrafter"/>
</dbReference>
<evidence type="ECO:0000256" key="1">
    <source>
        <dbReference type="SAM" id="MobiDB-lite"/>
    </source>
</evidence>
<feature type="compositionally biased region" description="Low complexity" evidence="1">
    <location>
        <begin position="460"/>
        <end position="475"/>
    </location>
</feature>
<dbReference type="GO" id="GO:0033065">
    <property type="term" value="C:Rad51C-XRCC3 complex"/>
    <property type="evidence" value="ECO:0007669"/>
    <property type="project" value="TreeGrafter"/>
</dbReference>
<dbReference type="GO" id="GO:0071140">
    <property type="term" value="P:resolution of mitotic recombination intermediates"/>
    <property type="evidence" value="ECO:0007669"/>
    <property type="project" value="TreeGrafter"/>
</dbReference>
<dbReference type="GO" id="GO:0000722">
    <property type="term" value="P:telomere maintenance via recombination"/>
    <property type="evidence" value="ECO:0007669"/>
    <property type="project" value="TreeGrafter"/>
</dbReference>
<dbReference type="InterPro" id="IPR027417">
    <property type="entry name" value="P-loop_NTPase"/>
</dbReference>
<feature type="compositionally biased region" description="Low complexity" evidence="1">
    <location>
        <begin position="401"/>
        <end position="412"/>
    </location>
</feature>
<dbReference type="Gene3D" id="3.40.50.300">
    <property type="entry name" value="P-loop containing nucleotide triphosphate hydrolases"/>
    <property type="match status" value="1"/>
</dbReference>
<feature type="region of interest" description="Disordered" evidence="1">
    <location>
        <begin position="502"/>
        <end position="534"/>
    </location>
</feature>
<feature type="region of interest" description="Disordered" evidence="1">
    <location>
        <begin position="285"/>
        <end position="315"/>
    </location>
</feature>
<protein>
    <submittedName>
        <fullName evidence="3">P-loop containing nucleoside triphosphate hydrolase protein</fullName>
    </submittedName>
</protein>
<feature type="domain" description="RecA family profile 1" evidence="2">
    <location>
        <begin position="128"/>
        <end position="348"/>
    </location>
</feature>
<dbReference type="AlphaFoldDB" id="A0A6A6PG97"/>
<dbReference type="GO" id="GO:0061982">
    <property type="term" value="P:meiosis I cell cycle process"/>
    <property type="evidence" value="ECO:0007669"/>
    <property type="project" value="UniProtKB-ARBA"/>
</dbReference>
<feature type="region of interest" description="Disordered" evidence="1">
    <location>
        <begin position="393"/>
        <end position="477"/>
    </location>
</feature>
<feature type="compositionally biased region" description="Gly residues" evidence="1">
    <location>
        <begin position="86"/>
        <end position="95"/>
    </location>
</feature>
<name>A0A6A6PG97_9PEZI</name>
<proteinExistence type="predicted"/>
<feature type="compositionally biased region" description="Pro residues" evidence="1">
    <location>
        <begin position="413"/>
        <end position="435"/>
    </location>
</feature>